<feature type="domain" description="Periplasmic copper-binding protein NosD beta helix" evidence="4">
    <location>
        <begin position="123"/>
        <end position="327"/>
    </location>
</feature>
<dbReference type="EMBL" id="DXAQ01000077">
    <property type="protein sequence ID" value="HIZ89264.1"/>
    <property type="molecule type" value="Genomic_DNA"/>
</dbReference>
<dbReference type="InterPro" id="IPR051550">
    <property type="entry name" value="SCF-Subunits/Alg-Epimerases"/>
</dbReference>
<dbReference type="PANTHER" id="PTHR22990">
    <property type="entry name" value="F-BOX ONLY PROTEIN"/>
    <property type="match status" value="1"/>
</dbReference>
<comment type="pathway">
    <text evidence="1">Protein modification; protein ubiquitination.</text>
</comment>
<dbReference type="InterPro" id="IPR022441">
    <property type="entry name" value="Para_beta_helix_rpt-2"/>
</dbReference>
<accession>A0A9D2GTV1</accession>
<gene>
    <name evidence="5" type="primary">nosD</name>
    <name evidence="5" type="ORF">H9804_04905</name>
</gene>
<evidence type="ECO:0000256" key="3">
    <source>
        <dbReference type="ARBA" id="ARBA00022786"/>
    </source>
</evidence>
<dbReference type="InterPro" id="IPR011050">
    <property type="entry name" value="Pectin_lyase_fold/virulence"/>
</dbReference>
<name>A0A9D2GTV1_9BACT</name>
<dbReference type="NCBIfam" id="TIGR03804">
    <property type="entry name" value="para_beta_helix"/>
    <property type="match status" value="3"/>
</dbReference>
<evidence type="ECO:0000256" key="1">
    <source>
        <dbReference type="ARBA" id="ARBA00004906"/>
    </source>
</evidence>
<reference evidence="5" key="1">
    <citation type="journal article" date="2021" name="PeerJ">
        <title>Extensive microbial diversity within the chicken gut microbiome revealed by metagenomics and culture.</title>
        <authorList>
            <person name="Gilroy R."/>
            <person name="Ravi A."/>
            <person name="Getino M."/>
            <person name="Pursley I."/>
            <person name="Horton D.L."/>
            <person name="Alikhan N.F."/>
            <person name="Baker D."/>
            <person name="Gharbi K."/>
            <person name="Hall N."/>
            <person name="Watson M."/>
            <person name="Adriaenssens E.M."/>
            <person name="Foster-Nyarko E."/>
            <person name="Jarju S."/>
            <person name="Secka A."/>
            <person name="Antonio M."/>
            <person name="Oren A."/>
            <person name="Chaudhuri R.R."/>
            <person name="La Ragione R."/>
            <person name="Hildebrand F."/>
            <person name="Pallen M.J."/>
        </authorList>
    </citation>
    <scope>NUCLEOTIDE SEQUENCE</scope>
    <source>
        <strain evidence="5">ChiW4-1371</strain>
    </source>
</reference>
<dbReference type="InterPro" id="IPR012334">
    <property type="entry name" value="Pectin_lyas_fold"/>
</dbReference>
<keyword evidence="2" id="KW-0677">Repeat</keyword>
<dbReference type="Proteomes" id="UP000824176">
    <property type="component" value="Unassembled WGS sequence"/>
</dbReference>
<dbReference type="PANTHER" id="PTHR22990:SF15">
    <property type="entry name" value="F-BOX ONLY PROTEIN 10"/>
    <property type="match status" value="1"/>
</dbReference>
<evidence type="ECO:0000256" key="2">
    <source>
        <dbReference type="ARBA" id="ARBA00022737"/>
    </source>
</evidence>
<dbReference type="SUPFAM" id="SSF51126">
    <property type="entry name" value="Pectin lyase-like"/>
    <property type="match status" value="1"/>
</dbReference>
<dbReference type="InterPro" id="IPR007742">
    <property type="entry name" value="NosD_dom"/>
</dbReference>
<dbReference type="SMART" id="SM00710">
    <property type="entry name" value="PbH1"/>
    <property type="match status" value="8"/>
</dbReference>
<evidence type="ECO:0000313" key="5">
    <source>
        <dbReference type="EMBL" id="HIZ89264.1"/>
    </source>
</evidence>
<evidence type="ECO:0000313" key="6">
    <source>
        <dbReference type="Proteomes" id="UP000824176"/>
    </source>
</evidence>
<comment type="caution">
    <text evidence="5">The sequence shown here is derived from an EMBL/GenBank/DDBJ whole genome shotgun (WGS) entry which is preliminary data.</text>
</comment>
<evidence type="ECO:0000259" key="4">
    <source>
        <dbReference type="Pfam" id="PF05048"/>
    </source>
</evidence>
<protein>
    <submittedName>
        <fullName evidence="5">Nitrous oxide reductase family maturation protein NosD</fullName>
    </submittedName>
</protein>
<dbReference type="NCBIfam" id="TIGR04247">
    <property type="entry name" value="NosD_copper_fam"/>
    <property type="match status" value="1"/>
</dbReference>
<dbReference type="InterPro" id="IPR006626">
    <property type="entry name" value="PbH1"/>
</dbReference>
<keyword evidence="3" id="KW-0833">Ubl conjugation pathway</keyword>
<dbReference type="Gene3D" id="2.160.20.10">
    <property type="entry name" value="Single-stranded right-handed beta-helix, Pectin lyase-like"/>
    <property type="match status" value="2"/>
</dbReference>
<reference evidence="5" key="2">
    <citation type="submission" date="2021-04" db="EMBL/GenBank/DDBJ databases">
        <authorList>
            <person name="Gilroy R."/>
        </authorList>
    </citation>
    <scope>NUCLEOTIDE SEQUENCE</scope>
    <source>
        <strain evidence="5">ChiW4-1371</strain>
    </source>
</reference>
<organism evidence="5 6">
    <name type="scientific">Candidatus Mucispirillum faecigallinarum</name>
    <dbReference type="NCBI Taxonomy" id="2838699"/>
    <lineage>
        <taxon>Bacteria</taxon>
        <taxon>Pseudomonadati</taxon>
        <taxon>Deferribacterota</taxon>
        <taxon>Deferribacteres</taxon>
        <taxon>Deferribacterales</taxon>
        <taxon>Mucispirillaceae</taxon>
        <taxon>Mucispirillum</taxon>
    </lineage>
</organism>
<dbReference type="Pfam" id="PF05048">
    <property type="entry name" value="NosD"/>
    <property type="match status" value="1"/>
</dbReference>
<dbReference type="InterPro" id="IPR026464">
    <property type="entry name" value="NosD_copper_fam"/>
</dbReference>
<proteinExistence type="predicted"/>
<sequence length="404" mass="45608">MLPFAVFSSELQKAIDSAKEGATILLSDGVYDGPVTINKSLTLRGTGKNVYIRGNKKGSVITVNAGYSTIENIHVSGSGESHESIDSCIYVKDSDGVKVLNNKMSDCLFGVNFEGSNRGLIENNNITSKDFSLGLRGDGIRLWYSHSNIIRRNTMDKIRDMVYWYSSANRIEYNKITNSRYSIHFMYADRNTVTGNFFQNNSVGAFFMYCSGSRLEHNTITSAAGAFGIGIGLKDASDTYISDNLVMYNGRGFYTDQSPNKPGTVNRIRRNKVYYNTIGVQLHGTILPTIYEDNVFLGNIDTIVNDTPNSKLHVNDWNGNYWDEYEGFDRDKNGYGDIPFEYYVYTDRIMQYIPAVKFFYGSPVISILNFLSRLIPFSEPVIIAEDKRPLMRSIIDERDNENKN</sequence>
<dbReference type="AlphaFoldDB" id="A0A9D2GTV1"/>